<comment type="similarity">
    <text evidence="1">Belongs to the LysR transcriptional regulatory family.</text>
</comment>
<keyword evidence="2" id="KW-0805">Transcription regulation</keyword>
<dbReference type="Gene3D" id="3.40.190.10">
    <property type="entry name" value="Periplasmic binding protein-like II"/>
    <property type="match status" value="2"/>
</dbReference>
<evidence type="ECO:0000256" key="2">
    <source>
        <dbReference type="ARBA" id="ARBA00023015"/>
    </source>
</evidence>
<proteinExistence type="inferred from homology"/>
<feature type="domain" description="HTH lysR-type" evidence="5">
    <location>
        <begin position="6"/>
        <end position="63"/>
    </location>
</feature>
<dbReference type="InterPro" id="IPR036388">
    <property type="entry name" value="WH-like_DNA-bd_sf"/>
</dbReference>
<evidence type="ECO:0000313" key="7">
    <source>
        <dbReference type="Proteomes" id="UP001214553"/>
    </source>
</evidence>
<dbReference type="InterPro" id="IPR005119">
    <property type="entry name" value="LysR_subst-bd"/>
</dbReference>
<dbReference type="Pfam" id="PF00126">
    <property type="entry name" value="HTH_1"/>
    <property type="match status" value="1"/>
</dbReference>
<dbReference type="RefSeq" id="WP_275277788.1">
    <property type="nucleotide sequence ID" value="NZ_CP119108.1"/>
</dbReference>
<organism evidence="6 7">
    <name type="scientific">Microbacterium horticulturae</name>
    <dbReference type="NCBI Taxonomy" id="3028316"/>
    <lineage>
        <taxon>Bacteria</taxon>
        <taxon>Bacillati</taxon>
        <taxon>Actinomycetota</taxon>
        <taxon>Actinomycetes</taxon>
        <taxon>Micrococcales</taxon>
        <taxon>Microbacteriaceae</taxon>
        <taxon>Microbacterium</taxon>
    </lineage>
</organism>
<dbReference type="PROSITE" id="PS50931">
    <property type="entry name" value="HTH_LYSR"/>
    <property type="match status" value="1"/>
</dbReference>
<evidence type="ECO:0000313" key="6">
    <source>
        <dbReference type="EMBL" id="WEG08460.1"/>
    </source>
</evidence>
<dbReference type="SUPFAM" id="SSF53850">
    <property type="entry name" value="Periplasmic binding protein-like II"/>
    <property type="match status" value="1"/>
</dbReference>
<accession>A0ABY8BZN6</accession>
<keyword evidence="3" id="KW-0238">DNA-binding</keyword>
<dbReference type="SUPFAM" id="SSF46785">
    <property type="entry name" value="Winged helix' DNA-binding domain"/>
    <property type="match status" value="1"/>
</dbReference>
<evidence type="ECO:0000256" key="3">
    <source>
        <dbReference type="ARBA" id="ARBA00023125"/>
    </source>
</evidence>
<gene>
    <name evidence="6" type="ORF">PU630_14620</name>
</gene>
<evidence type="ECO:0000256" key="1">
    <source>
        <dbReference type="ARBA" id="ARBA00009437"/>
    </source>
</evidence>
<dbReference type="Gene3D" id="1.10.10.10">
    <property type="entry name" value="Winged helix-like DNA-binding domain superfamily/Winged helix DNA-binding domain"/>
    <property type="match status" value="1"/>
</dbReference>
<dbReference type="Proteomes" id="UP001214553">
    <property type="component" value="Chromosome"/>
</dbReference>
<dbReference type="InterPro" id="IPR037402">
    <property type="entry name" value="YidZ_PBP2"/>
</dbReference>
<dbReference type="InterPro" id="IPR050389">
    <property type="entry name" value="LysR-type_TF"/>
</dbReference>
<dbReference type="PANTHER" id="PTHR30118">
    <property type="entry name" value="HTH-TYPE TRANSCRIPTIONAL REGULATOR LEUO-RELATED"/>
    <property type="match status" value="1"/>
</dbReference>
<name>A0ABY8BZN6_9MICO</name>
<dbReference type="Pfam" id="PF03466">
    <property type="entry name" value="LysR_substrate"/>
    <property type="match status" value="1"/>
</dbReference>
<keyword evidence="4" id="KW-0804">Transcription</keyword>
<dbReference type="CDD" id="cd08417">
    <property type="entry name" value="PBP2_Nitroaromatics_like"/>
    <property type="match status" value="1"/>
</dbReference>
<evidence type="ECO:0000256" key="4">
    <source>
        <dbReference type="ARBA" id="ARBA00023163"/>
    </source>
</evidence>
<dbReference type="InterPro" id="IPR036390">
    <property type="entry name" value="WH_DNA-bd_sf"/>
</dbReference>
<evidence type="ECO:0000259" key="5">
    <source>
        <dbReference type="PROSITE" id="PS50931"/>
    </source>
</evidence>
<keyword evidence="7" id="KW-1185">Reference proteome</keyword>
<dbReference type="EMBL" id="CP119108">
    <property type="protein sequence ID" value="WEG08460.1"/>
    <property type="molecule type" value="Genomic_DNA"/>
</dbReference>
<dbReference type="InterPro" id="IPR000847">
    <property type="entry name" value="LysR_HTH_N"/>
</dbReference>
<reference evidence="6 7" key="1">
    <citation type="submission" date="2023-03" db="EMBL/GenBank/DDBJ databases">
        <title>Genome sequence of Microbacterium sp. KACC 23027.</title>
        <authorList>
            <person name="Kim S."/>
            <person name="Heo J."/>
            <person name="Kwon S.-W."/>
        </authorList>
    </citation>
    <scope>NUCLEOTIDE SEQUENCE [LARGE SCALE GENOMIC DNA]</scope>
    <source>
        <strain evidence="6 7">KACC 23027</strain>
    </source>
</reference>
<dbReference type="PANTHER" id="PTHR30118:SF15">
    <property type="entry name" value="TRANSCRIPTIONAL REGULATORY PROTEIN"/>
    <property type="match status" value="1"/>
</dbReference>
<sequence>MVDDEPDLNLLVALRALLEESNVTRAGERIGIGQSTMSSALSRLRAVFHDELLVRVGRDYELTPLARQLLPQVQLTLPLVATALGQTEPFDAATAKRRFRMEMTDYAAIELRPLLGLASAAAPGISVELSKLDVIPAEANRDLLVHDFVVAPPAIGLDLDSVELFRDEYVVVADRGNPVVASGEISAEDFAASPYVRCEFGHAHIIPVERRMRELDLWPAVRVTTSTLLSIPLVVRGTRLIGIVPRRLAEQNAAVTGTVIVPTPFAPVELIERLWWHPARAHDPAHTWFRALVARARADGLFAA</sequence>
<protein>
    <submittedName>
        <fullName evidence="6">LysR family transcriptional regulator</fullName>
    </submittedName>
</protein>